<accession>A0ABN1L1W8</accession>
<protein>
    <submittedName>
        <fullName evidence="1">Uncharacterized protein</fullName>
    </submittedName>
</protein>
<organism evidence="1 2">
    <name type="scientific">Castellaniella ginsengisoli</name>
    <dbReference type="NCBI Taxonomy" id="546114"/>
    <lineage>
        <taxon>Bacteria</taxon>
        <taxon>Pseudomonadati</taxon>
        <taxon>Pseudomonadota</taxon>
        <taxon>Betaproteobacteria</taxon>
        <taxon>Burkholderiales</taxon>
        <taxon>Alcaligenaceae</taxon>
        <taxon>Castellaniella</taxon>
    </lineage>
</organism>
<reference evidence="1 2" key="1">
    <citation type="journal article" date="2019" name="Int. J. Syst. Evol. Microbiol.">
        <title>The Global Catalogue of Microorganisms (GCM) 10K type strain sequencing project: providing services to taxonomists for standard genome sequencing and annotation.</title>
        <authorList>
            <consortium name="The Broad Institute Genomics Platform"/>
            <consortium name="The Broad Institute Genome Sequencing Center for Infectious Disease"/>
            <person name="Wu L."/>
            <person name="Ma J."/>
        </authorList>
    </citation>
    <scope>NUCLEOTIDE SEQUENCE [LARGE SCALE GENOMIC DNA]</scope>
    <source>
        <strain evidence="1 2">JCM 15515</strain>
    </source>
</reference>
<gene>
    <name evidence="1" type="ORF">GCM10009108_26850</name>
</gene>
<dbReference type="RefSeq" id="WP_343839576.1">
    <property type="nucleotide sequence ID" value="NZ_BAAAEX010000019.1"/>
</dbReference>
<keyword evidence="2" id="KW-1185">Reference proteome</keyword>
<comment type="caution">
    <text evidence="1">The sequence shown here is derived from an EMBL/GenBank/DDBJ whole genome shotgun (WGS) entry which is preliminary data.</text>
</comment>
<evidence type="ECO:0000313" key="1">
    <source>
        <dbReference type="EMBL" id="GAA0783253.1"/>
    </source>
</evidence>
<proteinExistence type="predicted"/>
<name>A0ABN1L1W8_9BURK</name>
<dbReference type="EMBL" id="BAAAEX010000019">
    <property type="protein sequence ID" value="GAA0783253.1"/>
    <property type="molecule type" value="Genomic_DNA"/>
</dbReference>
<sequence length="75" mass="8123">MQNLTQAYQVLDPEGFPMGEIIKGQLYDADGHREGYTLTEDGLIDDEGNLAAGWVEGGLQRSGDGTIISLRPKIS</sequence>
<dbReference type="Proteomes" id="UP001500573">
    <property type="component" value="Unassembled WGS sequence"/>
</dbReference>
<evidence type="ECO:0000313" key="2">
    <source>
        <dbReference type="Proteomes" id="UP001500573"/>
    </source>
</evidence>